<evidence type="ECO:0000256" key="1">
    <source>
        <dbReference type="ARBA" id="ARBA00004138"/>
    </source>
</evidence>
<dbReference type="PANTHER" id="PTHR45973:SF9">
    <property type="entry name" value="LEUCINE-RICH REPEAT-CONTAINING PROTEIN 46"/>
    <property type="match status" value="1"/>
</dbReference>
<comment type="subcellular location">
    <subcellularLocation>
        <location evidence="1">Cell projection</location>
        <location evidence="1">Cilium</location>
    </subcellularLocation>
</comment>
<comment type="similarity">
    <text evidence="2">Belongs to the DNAAF1 family.</text>
</comment>
<feature type="compositionally biased region" description="Basic and acidic residues" evidence="7">
    <location>
        <begin position="63"/>
        <end position="72"/>
    </location>
</feature>
<dbReference type="PROSITE" id="PS51450">
    <property type="entry name" value="LRR"/>
    <property type="match status" value="4"/>
</dbReference>
<evidence type="ECO:0000256" key="3">
    <source>
        <dbReference type="ARBA" id="ARBA00022614"/>
    </source>
</evidence>
<dbReference type="GO" id="GO:0005930">
    <property type="term" value="C:axoneme"/>
    <property type="evidence" value="ECO:0007669"/>
    <property type="project" value="TreeGrafter"/>
</dbReference>
<evidence type="ECO:0000256" key="5">
    <source>
        <dbReference type="ARBA" id="ARBA00023069"/>
    </source>
</evidence>
<protein>
    <recommendedName>
        <fullName evidence="10">Dynein assembly factor 1, axonemal</fullName>
    </recommendedName>
</protein>
<organism evidence="8 9">
    <name type="scientific">Albula goreensis</name>
    <dbReference type="NCBI Taxonomy" id="1534307"/>
    <lineage>
        <taxon>Eukaryota</taxon>
        <taxon>Metazoa</taxon>
        <taxon>Chordata</taxon>
        <taxon>Craniata</taxon>
        <taxon>Vertebrata</taxon>
        <taxon>Euteleostomi</taxon>
        <taxon>Actinopterygii</taxon>
        <taxon>Neopterygii</taxon>
        <taxon>Teleostei</taxon>
        <taxon>Albuliformes</taxon>
        <taxon>Albulidae</taxon>
        <taxon>Albula</taxon>
    </lineage>
</organism>
<evidence type="ECO:0000313" key="8">
    <source>
        <dbReference type="EMBL" id="KAI1889979.1"/>
    </source>
</evidence>
<dbReference type="PANTHER" id="PTHR45973">
    <property type="entry name" value="PROTEIN PHOSPHATASE 1 REGULATORY SUBUNIT SDS22-RELATED"/>
    <property type="match status" value="1"/>
</dbReference>
<proteinExistence type="inferred from homology"/>
<dbReference type="GO" id="GO:0035082">
    <property type="term" value="P:axoneme assembly"/>
    <property type="evidence" value="ECO:0007669"/>
    <property type="project" value="TreeGrafter"/>
</dbReference>
<evidence type="ECO:0000256" key="2">
    <source>
        <dbReference type="ARBA" id="ARBA00006453"/>
    </source>
</evidence>
<feature type="region of interest" description="Disordered" evidence="7">
    <location>
        <begin position="25"/>
        <end position="89"/>
    </location>
</feature>
<feature type="compositionally biased region" description="Basic and acidic residues" evidence="7">
    <location>
        <begin position="336"/>
        <end position="350"/>
    </location>
</feature>
<dbReference type="OrthoDB" id="1904536at2759"/>
<dbReference type="SMART" id="SM00365">
    <property type="entry name" value="LRR_SD22"/>
    <property type="match status" value="4"/>
</dbReference>
<feature type="compositionally biased region" description="Polar residues" evidence="7">
    <location>
        <begin position="29"/>
        <end position="38"/>
    </location>
</feature>
<dbReference type="GO" id="GO:0070840">
    <property type="term" value="F:dynein complex binding"/>
    <property type="evidence" value="ECO:0007669"/>
    <property type="project" value="TreeGrafter"/>
</dbReference>
<name>A0A8T3CXC3_9TELE</name>
<dbReference type="Proteomes" id="UP000829720">
    <property type="component" value="Unassembled WGS sequence"/>
</dbReference>
<accession>A0A8T3CXC3</accession>
<sequence length="629" mass="71316">MQPKECDPEELEAAEVEVVCLQQAENPEILQQENQESGKQGEDVPSGNLETPESEEDSSTGQSKEEVKRPDEVNGNVQPTQLDRKENMGPRITKKFLRDHCKKNKLYITPHLNDTLYLHFKGFSSIENLEEYTGLKCLWLECNGLQRIQNLEAQTELRCLFLHQNLIQRLENLDALTKLSSLNLCNNYIRVIENISCLPELSTLQISHNKLETVQDIAHLADCPKISVLDLSHNKLNDPDILTVLEAMPELRVLNLMGNDVIKKIPNYRKTMIIRIRQLTYLDDRPVFPKDRACAEAWGIGGLEAERKEREMWETRERKKIQDSLDALRSIRDQAMERRRLREEEERRASISESSTEEETQDGSRSTEDATKQKTQAFVEDVLQAHEEFLEAVNPAKAQKAKAEQDTNSQNPPAHSSAEIQTQPNDSLEAQIKWDLQTWMNATEGNQSISETNTQTQLMATQGSLVTELENADHIETIHIDNISQMCINDLPDLEDVDSEDVDGIDFLTSQHVFQPKIEVISGASDDSGSEEMEDPMAGKPLIEESVCEPKPMENQGQEPTQLFYRVSDRPLSIKSELLEPTTPITEEESESGDTTQLGNTVLGLLNSPKQPRLDTGPEKPRCLIEELD</sequence>
<dbReference type="FunFam" id="3.80.10.10:FF:000166">
    <property type="entry name" value="Dynein assembly factor 1, axonemal"/>
    <property type="match status" value="1"/>
</dbReference>
<dbReference type="FunFam" id="3.80.10.10:FF:000331">
    <property type="entry name" value="Dynein assembly factor 1, axonemal homolog"/>
    <property type="match status" value="1"/>
</dbReference>
<keyword evidence="5" id="KW-0969">Cilium</keyword>
<dbReference type="InterPro" id="IPR050576">
    <property type="entry name" value="Cilia_flagella_integrity"/>
</dbReference>
<evidence type="ECO:0000256" key="6">
    <source>
        <dbReference type="ARBA" id="ARBA00023273"/>
    </source>
</evidence>
<dbReference type="AlphaFoldDB" id="A0A8T3CXC3"/>
<evidence type="ECO:0008006" key="10">
    <source>
        <dbReference type="Google" id="ProtNLM"/>
    </source>
</evidence>
<dbReference type="InterPro" id="IPR032675">
    <property type="entry name" value="LRR_dom_sf"/>
</dbReference>
<keyword evidence="9" id="KW-1185">Reference proteome</keyword>
<keyword evidence="6" id="KW-0966">Cell projection</keyword>
<gene>
    <name evidence="8" type="ORF">AGOR_G00168480</name>
</gene>
<reference evidence="8" key="1">
    <citation type="submission" date="2021-01" db="EMBL/GenBank/DDBJ databases">
        <authorList>
            <person name="Zahm M."/>
            <person name="Roques C."/>
            <person name="Cabau C."/>
            <person name="Klopp C."/>
            <person name="Donnadieu C."/>
            <person name="Jouanno E."/>
            <person name="Lampietro C."/>
            <person name="Louis A."/>
            <person name="Herpin A."/>
            <person name="Echchiki A."/>
            <person name="Berthelot C."/>
            <person name="Parey E."/>
            <person name="Roest-Crollius H."/>
            <person name="Braasch I."/>
            <person name="Postlethwait J."/>
            <person name="Bobe J."/>
            <person name="Montfort J."/>
            <person name="Bouchez O."/>
            <person name="Begum T."/>
            <person name="Mejri S."/>
            <person name="Adams A."/>
            <person name="Chen W.-J."/>
            <person name="Guiguen Y."/>
        </authorList>
    </citation>
    <scope>NUCLEOTIDE SEQUENCE</scope>
    <source>
        <tissue evidence="8">Blood</tissue>
    </source>
</reference>
<evidence type="ECO:0000256" key="7">
    <source>
        <dbReference type="SAM" id="MobiDB-lite"/>
    </source>
</evidence>
<dbReference type="Pfam" id="PF14580">
    <property type="entry name" value="LRR_9"/>
    <property type="match status" value="1"/>
</dbReference>
<evidence type="ECO:0000256" key="4">
    <source>
        <dbReference type="ARBA" id="ARBA00022737"/>
    </source>
</evidence>
<dbReference type="SUPFAM" id="SSF52075">
    <property type="entry name" value="Outer arm dynein light chain 1"/>
    <property type="match status" value="1"/>
</dbReference>
<feature type="region of interest" description="Disordered" evidence="7">
    <location>
        <begin position="395"/>
        <end position="424"/>
    </location>
</feature>
<feature type="compositionally biased region" description="Polar residues" evidence="7">
    <location>
        <begin position="406"/>
        <end position="424"/>
    </location>
</feature>
<feature type="region of interest" description="Disordered" evidence="7">
    <location>
        <begin position="575"/>
        <end position="629"/>
    </location>
</feature>
<feature type="compositionally biased region" description="Basic and acidic residues" evidence="7">
    <location>
        <begin position="612"/>
        <end position="629"/>
    </location>
</feature>
<keyword evidence="4" id="KW-0677">Repeat</keyword>
<evidence type="ECO:0000313" key="9">
    <source>
        <dbReference type="Proteomes" id="UP000829720"/>
    </source>
</evidence>
<dbReference type="InterPro" id="IPR001611">
    <property type="entry name" value="Leu-rich_rpt"/>
</dbReference>
<keyword evidence="3" id="KW-0433">Leucine-rich repeat</keyword>
<feature type="region of interest" description="Disordered" evidence="7">
    <location>
        <begin position="336"/>
        <end position="372"/>
    </location>
</feature>
<dbReference type="Gene3D" id="3.80.10.10">
    <property type="entry name" value="Ribonuclease Inhibitor"/>
    <property type="match status" value="2"/>
</dbReference>
<dbReference type="EMBL" id="JAERUA010000015">
    <property type="protein sequence ID" value="KAI1889979.1"/>
    <property type="molecule type" value="Genomic_DNA"/>
</dbReference>
<comment type="caution">
    <text evidence="8">The sequence shown here is derived from an EMBL/GenBank/DDBJ whole genome shotgun (WGS) entry which is preliminary data.</text>
</comment>